<dbReference type="AlphaFoldDB" id="A0AAN8WE65"/>
<dbReference type="Proteomes" id="UP001381693">
    <property type="component" value="Unassembled WGS sequence"/>
</dbReference>
<name>A0AAN8WE65_HALRR</name>
<reference evidence="1 2" key="1">
    <citation type="submission" date="2023-11" db="EMBL/GenBank/DDBJ databases">
        <title>Halocaridina rubra genome assembly.</title>
        <authorList>
            <person name="Smith C."/>
        </authorList>
    </citation>
    <scope>NUCLEOTIDE SEQUENCE [LARGE SCALE GENOMIC DNA]</scope>
    <source>
        <strain evidence="1">EP-1</strain>
        <tissue evidence="1">Whole</tissue>
    </source>
</reference>
<accession>A0AAN8WE65</accession>
<dbReference type="EMBL" id="JAXCGZ010021037">
    <property type="protein sequence ID" value="KAK7060690.1"/>
    <property type="molecule type" value="Genomic_DNA"/>
</dbReference>
<evidence type="ECO:0000313" key="2">
    <source>
        <dbReference type="Proteomes" id="UP001381693"/>
    </source>
</evidence>
<feature type="non-terminal residue" evidence="1">
    <location>
        <position position="1"/>
    </location>
</feature>
<organism evidence="1 2">
    <name type="scientific">Halocaridina rubra</name>
    <name type="common">Hawaiian red shrimp</name>
    <dbReference type="NCBI Taxonomy" id="373956"/>
    <lineage>
        <taxon>Eukaryota</taxon>
        <taxon>Metazoa</taxon>
        <taxon>Ecdysozoa</taxon>
        <taxon>Arthropoda</taxon>
        <taxon>Crustacea</taxon>
        <taxon>Multicrustacea</taxon>
        <taxon>Malacostraca</taxon>
        <taxon>Eumalacostraca</taxon>
        <taxon>Eucarida</taxon>
        <taxon>Decapoda</taxon>
        <taxon>Pleocyemata</taxon>
        <taxon>Caridea</taxon>
        <taxon>Atyoidea</taxon>
        <taxon>Atyidae</taxon>
        <taxon>Halocaridina</taxon>
    </lineage>
</organism>
<gene>
    <name evidence="1" type="ORF">SK128_027905</name>
</gene>
<proteinExistence type="predicted"/>
<sequence>CRSPGTLEAVPQSDILDDRALGNHKLSSHSTRIYGCALTTTTPPPSVNTTPFSVVMVKEQLILAESR</sequence>
<protein>
    <submittedName>
        <fullName evidence="1">Uncharacterized protein</fullName>
    </submittedName>
</protein>
<keyword evidence="2" id="KW-1185">Reference proteome</keyword>
<comment type="caution">
    <text evidence="1">The sequence shown here is derived from an EMBL/GenBank/DDBJ whole genome shotgun (WGS) entry which is preliminary data.</text>
</comment>
<evidence type="ECO:0000313" key="1">
    <source>
        <dbReference type="EMBL" id="KAK7060690.1"/>
    </source>
</evidence>